<feature type="domain" description="DUF7779" evidence="1">
    <location>
        <begin position="272"/>
        <end position="377"/>
    </location>
</feature>
<sequence>MAHAAPYFGPASLSTSSKVQTTSILVPQVNQTINNCPLPSRIFHGRQNILDKMHGYFTQKGAHQHIFLLHGVGGAGKTQIALKFIHASSCFSDSFYIDASTRDTINAGLKNIALIKAGNTSEDALNWLQGKHNQWLLFFDNADDPEIDLNQFFPQCDHGNIIITSRNPGLRFYAGFDARISDMEETDAVKLLLIRAAQEVTPGNEEIAAMIVQELSCLPLAIIQAGAFIAESGALNTYLGLYKQNRDRLLSKKPAQAHDNYGRTVYTTWQISFNRLSELAQTFLQLCSFLHYQGISENIFSKASVYKFPANGPSEEELQKPLEFLSQYLGPTGDWDSLRFREVTTELQAYSLIDFNPETSLFSIHPLVHSWSQITLTDLEMYHNSMVAIMGMSIATILDEDVHLTQQITTIRDEDVQLALQLTPHIDSLRRGQTQVKPDFNAQYASTYFHSGKMKEAAELEALVLEKRRATLGEDHPDTLQSMRNLGVTYSELGQWKKVKELAHAVLTTHGDLTEGMILDSIKDELEKLDKAVGLRSLVLQRLSETVGEDHPDTLRAKENLATTYRKMGQWNKAEELLVVLLEKRRETLREDHPDILSAMGSLAVVYYQLGHWNKAEKLQAPVLEKQRETPREDHPDTLTAMEILAVTYSQMGQWSTAEELEVGMFKKQSETLGGDHPDTLTAMEMLAVICRNLGQWNEVEMFQAVILLKHIETLGEDHPNTLEAVVNLAQTYRALRGLDEVKTLQVLVLEKQREILGNDHLDTLTTMADLALTYYKLGQWNKAEELLVVLLEKHRETLGEDHPNILSAMGSLAVVYYQQGQWSKAEKLQVLVLEKQRQTLGVHHPDTVTAMRDLALIYHKMDPWKSWKLRFLRKLLGRTI</sequence>
<dbReference type="SUPFAM" id="SSF48452">
    <property type="entry name" value="TPR-like"/>
    <property type="match status" value="4"/>
</dbReference>
<dbReference type="InterPro" id="IPR027417">
    <property type="entry name" value="P-loop_NTPase"/>
</dbReference>
<evidence type="ECO:0000313" key="3">
    <source>
        <dbReference type="Proteomes" id="UP000620124"/>
    </source>
</evidence>
<gene>
    <name evidence="2" type="ORF">MVEN_02183700</name>
</gene>
<dbReference type="Pfam" id="PF25000">
    <property type="entry name" value="DUF7779"/>
    <property type="match status" value="1"/>
</dbReference>
<dbReference type="AlphaFoldDB" id="A0A8H6X939"/>
<dbReference type="InterPro" id="IPR056681">
    <property type="entry name" value="DUF7779"/>
</dbReference>
<organism evidence="2 3">
    <name type="scientific">Mycena venus</name>
    <dbReference type="NCBI Taxonomy" id="2733690"/>
    <lineage>
        <taxon>Eukaryota</taxon>
        <taxon>Fungi</taxon>
        <taxon>Dikarya</taxon>
        <taxon>Basidiomycota</taxon>
        <taxon>Agaricomycotina</taxon>
        <taxon>Agaricomycetes</taxon>
        <taxon>Agaricomycetidae</taxon>
        <taxon>Agaricales</taxon>
        <taxon>Marasmiineae</taxon>
        <taxon>Mycenaceae</taxon>
        <taxon>Mycena</taxon>
    </lineage>
</organism>
<protein>
    <submittedName>
        <fullName evidence="2">FabD/lysophospholipase-like protein</fullName>
    </submittedName>
</protein>
<dbReference type="PRINTS" id="PR00381">
    <property type="entry name" value="KINESINLIGHT"/>
</dbReference>
<dbReference type="Gene3D" id="3.40.50.300">
    <property type="entry name" value="P-loop containing nucleotide triphosphate hydrolases"/>
    <property type="match status" value="1"/>
</dbReference>
<dbReference type="PANTHER" id="PTHR46082:SF11">
    <property type="entry name" value="AAA+ ATPASE DOMAIN-CONTAINING PROTEIN-RELATED"/>
    <property type="match status" value="1"/>
</dbReference>
<dbReference type="Pfam" id="PF13374">
    <property type="entry name" value="TPR_10"/>
    <property type="match status" value="5"/>
</dbReference>
<dbReference type="EMBL" id="JACAZI010000023">
    <property type="protein sequence ID" value="KAF7336352.1"/>
    <property type="molecule type" value="Genomic_DNA"/>
</dbReference>
<evidence type="ECO:0000313" key="2">
    <source>
        <dbReference type="EMBL" id="KAF7336352.1"/>
    </source>
</evidence>
<reference evidence="2" key="1">
    <citation type="submission" date="2020-05" db="EMBL/GenBank/DDBJ databases">
        <title>Mycena genomes resolve the evolution of fungal bioluminescence.</title>
        <authorList>
            <person name="Tsai I.J."/>
        </authorList>
    </citation>
    <scope>NUCLEOTIDE SEQUENCE</scope>
    <source>
        <strain evidence="2">CCC161011</strain>
    </source>
</reference>
<dbReference type="OrthoDB" id="1658288at2759"/>
<dbReference type="Pfam" id="PF13424">
    <property type="entry name" value="TPR_12"/>
    <property type="match status" value="2"/>
</dbReference>
<dbReference type="PANTHER" id="PTHR46082">
    <property type="entry name" value="ATP/GTP-BINDING PROTEIN-RELATED"/>
    <property type="match status" value="1"/>
</dbReference>
<dbReference type="GO" id="GO:0043531">
    <property type="term" value="F:ADP binding"/>
    <property type="evidence" value="ECO:0007669"/>
    <property type="project" value="InterPro"/>
</dbReference>
<dbReference type="InterPro" id="IPR011990">
    <property type="entry name" value="TPR-like_helical_dom_sf"/>
</dbReference>
<comment type="caution">
    <text evidence="2">The sequence shown here is derived from an EMBL/GenBank/DDBJ whole genome shotgun (WGS) entry which is preliminary data.</text>
</comment>
<proteinExistence type="predicted"/>
<name>A0A8H6X939_9AGAR</name>
<dbReference type="SUPFAM" id="SSF52540">
    <property type="entry name" value="P-loop containing nucleoside triphosphate hydrolases"/>
    <property type="match status" value="1"/>
</dbReference>
<dbReference type="Gene3D" id="1.25.40.10">
    <property type="entry name" value="Tetratricopeptide repeat domain"/>
    <property type="match status" value="3"/>
</dbReference>
<evidence type="ECO:0000259" key="1">
    <source>
        <dbReference type="Pfam" id="PF25000"/>
    </source>
</evidence>
<keyword evidence="3" id="KW-1185">Reference proteome</keyword>
<dbReference type="Proteomes" id="UP000620124">
    <property type="component" value="Unassembled WGS sequence"/>
</dbReference>
<dbReference type="InterPro" id="IPR053137">
    <property type="entry name" value="NLR-like"/>
</dbReference>
<accession>A0A8H6X939</accession>